<dbReference type="PANTHER" id="PTHR37535:SF2">
    <property type="entry name" value="FINGER DOMAIN PROTEIN, PUTATIVE (AFU_ORTHOLOGUE AFUA_6G09300)-RELATED"/>
    <property type="match status" value="1"/>
</dbReference>
<feature type="non-terminal residue" evidence="1">
    <location>
        <position position="187"/>
    </location>
</feature>
<evidence type="ECO:0000313" key="1">
    <source>
        <dbReference type="EMBL" id="OKP14968.1"/>
    </source>
</evidence>
<comment type="caution">
    <text evidence="1">The sequence shown here is derived from an EMBL/GenBank/DDBJ whole genome shotgun (WGS) entry which is preliminary data.</text>
</comment>
<dbReference type="Proteomes" id="UP000186955">
    <property type="component" value="Unassembled WGS sequence"/>
</dbReference>
<organism evidence="1 2">
    <name type="scientific">Penicillium subrubescens</name>
    <dbReference type="NCBI Taxonomy" id="1316194"/>
    <lineage>
        <taxon>Eukaryota</taxon>
        <taxon>Fungi</taxon>
        <taxon>Dikarya</taxon>
        <taxon>Ascomycota</taxon>
        <taxon>Pezizomycotina</taxon>
        <taxon>Eurotiomycetes</taxon>
        <taxon>Eurotiomycetidae</taxon>
        <taxon>Eurotiales</taxon>
        <taxon>Aspergillaceae</taxon>
        <taxon>Penicillium</taxon>
    </lineage>
</organism>
<dbReference type="EMBL" id="MNBE01000036">
    <property type="protein sequence ID" value="OKP14968.1"/>
    <property type="molecule type" value="Genomic_DNA"/>
</dbReference>
<name>A0A1Q5UR60_9EURO</name>
<keyword evidence="2" id="KW-1185">Reference proteome</keyword>
<dbReference type="STRING" id="1316194.A0A1Q5UR60"/>
<dbReference type="AlphaFoldDB" id="A0A1Q5UR60"/>
<protein>
    <submittedName>
        <fullName evidence="1">Uncharacterized protein</fullName>
    </submittedName>
</protein>
<dbReference type="InterPro" id="IPR021842">
    <property type="entry name" value="DUF3435"/>
</dbReference>
<sequence>MKHASPRTFLDHYHPLQLDTDMIRIICGLDPDVELMRAVTRQSRWRDTRRPRYLTDQQRAQLEDHPELEEARRNLSQIRAQYEKTQQPALLPRIQQLEKEVKNTRKRLQRSLRHQIRENFDEEQAFLDIEAQLSGTVVKEESEDESSLEDTMHPLQLHLVQSLLPYPISNSLEDEWNRRDTGAAAVV</sequence>
<proteinExistence type="predicted"/>
<accession>A0A1Q5UR60</accession>
<reference evidence="1 2" key="1">
    <citation type="submission" date="2016-10" db="EMBL/GenBank/DDBJ databases">
        <title>Genome sequence of the ascomycete fungus Penicillium subrubescens.</title>
        <authorList>
            <person name="De Vries R.P."/>
            <person name="Peng M."/>
            <person name="Dilokpimol A."/>
            <person name="Hilden K."/>
            <person name="Makela M.R."/>
            <person name="Grigoriev I."/>
            <person name="Riley R."/>
            <person name="Granchi Z."/>
        </authorList>
    </citation>
    <scope>NUCLEOTIDE SEQUENCE [LARGE SCALE GENOMIC DNA]</scope>
    <source>
        <strain evidence="1 2">CBS 132785</strain>
    </source>
</reference>
<gene>
    <name evidence="1" type="ORF">PENSUB_4262</name>
</gene>
<dbReference type="Pfam" id="PF11917">
    <property type="entry name" value="DUF3435"/>
    <property type="match status" value="1"/>
</dbReference>
<evidence type="ECO:0000313" key="2">
    <source>
        <dbReference type="Proteomes" id="UP000186955"/>
    </source>
</evidence>
<dbReference type="PANTHER" id="PTHR37535">
    <property type="entry name" value="FLUG DOMAIN PROTEIN"/>
    <property type="match status" value="1"/>
</dbReference>